<dbReference type="AlphaFoldDB" id="A0A6G1DYS3"/>
<evidence type="ECO:0000256" key="1">
    <source>
        <dbReference type="SAM" id="MobiDB-lite"/>
    </source>
</evidence>
<dbReference type="Proteomes" id="UP000479710">
    <property type="component" value="Unassembled WGS sequence"/>
</dbReference>
<gene>
    <name evidence="2" type="ORF">E2562_017443</name>
</gene>
<feature type="region of interest" description="Disordered" evidence="1">
    <location>
        <begin position="28"/>
        <end position="52"/>
    </location>
</feature>
<organism evidence="2 3">
    <name type="scientific">Oryza meyeriana var. granulata</name>
    <dbReference type="NCBI Taxonomy" id="110450"/>
    <lineage>
        <taxon>Eukaryota</taxon>
        <taxon>Viridiplantae</taxon>
        <taxon>Streptophyta</taxon>
        <taxon>Embryophyta</taxon>
        <taxon>Tracheophyta</taxon>
        <taxon>Spermatophyta</taxon>
        <taxon>Magnoliopsida</taxon>
        <taxon>Liliopsida</taxon>
        <taxon>Poales</taxon>
        <taxon>Poaceae</taxon>
        <taxon>BOP clade</taxon>
        <taxon>Oryzoideae</taxon>
        <taxon>Oryzeae</taxon>
        <taxon>Oryzinae</taxon>
        <taxon>Oryza</taxon>
        <taxon>Oryza meyeriana</taxon>
    </lineage>
</organism>
<sequence length="80" mass="8722">MCDINSTTKLFALADKAAKRVDACKDLADKGRGEANRSKRHAEKTTSSTSKSFVIVRHSGQQSTSMLCADTMAAGYEREH</sequence>
<feature type="compositionally biased region" description="Basic and acidic residues" evidence="1">
    <location>
        <begin position="28"/>
        <end position="37"/>
    </location>
</feature>
<name>A0A6G1DYS3_9ORYZ</name>
<proteinExistence type="predicted"/>
<evidence type="ECO:0000313" key="2">
    <source>
        <dbReference type="EMBL" id="KAF0917264.1"/>
    </source>
</evidence>
<accession>A0A6G1DYS3</accession>
<evidence type="ECO:0000313" key="3">
    <source>
        <dbReference type="Proteomes" id="UP000479710"/>
    </source>
</evidence>
<protein>
    <submittedName>
        <fullName evidence="2">Uncharacterized protein</fullName>
    </submittedName>
</protein>
<dbReference type="EMBL" id="SPHZ02000005">
    <property type="protein sequence ID" value="KAF0917264.1"/>
    <property type="molecule type" value="Genomic_DNA"/>
</dbReference>
<keyword evidence="3" id="KW-1185">Reference proteome</keyword>
<reference evidence="2 3" key="1">
    <citation type="submission" date="2019-11" db="EMBL/GenBank/DDBJ databases">
        <title>Whole genome sequence of Oryza granulata.</title>
        <authorList>
            <person name="Li W."/>
        </authorList>
    </citation>
    <scope>NUCLEOTIDE SEQUENCE [LARGE SCALE GENOMIC DNA]</scope>
    <source>
        <strain evidence="3">cv. Menghai</strain>
        <tissue evidence="2">Leaf</tissue>
    </source>
</reference>
<comment type="caution">
    <text evidence="2">The sequence shown here is derived from an EMBL/GenBank/DDBJ whole genome shotgun (WGS) entry which is preliminary data.</text>
</comment>